<organism evidence="1">
    <name type="scientific">Shewanella frigidimarina</name>
    <dbReference type="NCBI Taxonomy" id="56812"/>
    <lineage>
        <taxon>Bacteria</taxon>
        <taxon>Pseudomonadati</taxon>
        <taxon>Pseudomonadota</taxon>
        <taxon>Gammaproteobacteria</taxon>
        <taxon>Alteromonadales</taxon>
        <taxon>Shewanellaceae</taxon>
        <taxon>Shewanella</taxon>
    </lineage>
</organism>
<evidence type="ECO:0000313" key="1">
    <source>
        <dbReference type="EMBL" id="KVX02857.1"/>
    </source>
</evidence>
<dbReference type="Proteomes" id="UP000055702">
    <property type="component" value="Unassembled WGS sequence"/>
</dbReference>
<sequence length="166" mass="18949">MSGKSSALLALYQSLFEQVKTTFEQDNSLTAKSLFKSVTQGKDYLKLKSHADEEELALVEEFLKRDIAAFLSEENADNLSFSPMVIGIENTLWQWLSEITDRSQVEWHELLQDFKHHGVYKSGEIINQGKLTCNKCGHQMQIDFPGVIPDCPKCDYNEFSREPLTP</sequence>
<gene>
    <name evidence="1" type="ORF">AWJ07_12320</name>
</gene>
<dbReference type="Pfam" id="PF07295">
    <property type="entry name" value="DUF1451"/>
    <property type="match status" value="1"/>
</dbReference>
<dbReference type="AlphaFoldDB" id="A0A119D0F6"/>
<dbReference type="InterPro" id="IPR009912">
    <property type="entry name" value="DUF1451"/>
</dbReference>
<comment type="caution">
    <text evidence="1">The sequence shown here is derived from an EMBL/GenBank/DDBJ whole genome shotgun (WGS) entry which is preliminary data.</text>
</comment>
<dbReference type="EMBL" id="LRDC01000009">
    <property type="protein sequence ID" value="KVX02857.1"/>
    <property type="molecule type" value="Genomic_DNA"/>
</dbReference>
<dbReference type="RefSeq" id="WP_011636189.1">
    <property type="nucleotide sequence ID" value="NZ_JBBMQR010000015.1"/>
</dbReference>
<proteinExistence type="predicted"/>
<reference evidence="1 2" key="1">
    <citation type="submission" date="2016-01" db="EMBL/GenBank/DDBJ databases">
        <title>Draft genome of the antarctic isolate Shewanella frigidimarina Ag06-30.</title>
        <authorList>
            <person name="Parmeciano Di Noto G."/>
            <person name="Vazquez S."/>
            <person name="Mac Cormack W."/>
            <person name="Iriarte A."/>
            <person name="Quiroga C."/>
        </authorList>
    </citation>
    <scope>NUCLEOTIDE SEQUENCE [LARGE SCALE GENOMIC DNA]</scope>
    <source>
        <strain evidence="1 2">Ag06-30</strain>
    </source>
</reference>
<evidence type="ECO:0000313" key="2">
    <source>
        <dbReference type="Proteomes" id="UP000055702"/>
    </source>
</evidence>
<name>A0A119D0F6_SHEFR</name>
<accession>A0A119D0F6</accession>
<dbReference type="GeneID" id="41836070"/>
<dbReference type="OMA" id="HHHLAFY"/>
<evidence type="ECO:0008006" key="3">
    <source>
        <dbReference type="Google" id="ProtNLM"/>
    </source>
</evidence>
<protein>
    <recommendedName>
        <fullName evidence="3">Zinc ribbon-containing protein</fullName>
    </recommendedName>
</protein>